<name>A0A9D0ZIB7_9FIRM</name>
<dbReference type="InterPro" id="IPR032466">
    <property type="entry name" value="Metal_Hydrolase"/>
</dbReference>
<evidence type="ECO:0000259" key="2">
    <source>
        <dbReference type="Pfam" id="PF04909"/>
    </source>
</evidence>
<feature type="domain" description="Amidohydrolase-related" evidence="2">
    <location>
        <begin position="4"/>
        <end position="259"/>
    </location>
</feature>
<dbReference type="Pfam" id="PF04909">
    <property type="entry name" value="Amidohydro_2"/>
    <property type="match status" value="1"/>
</dbReference>
<gene>
    <name evidence="3" type="ORF">IAD32_05575</name>
</gene>
<dbReference type="InterPro" id="IPR006680">
    <property type="entry name" value="Amidohydro-rel"/>
</dbReference>
<reference evidence="3" key="1">
    <citation type="submission" date="2020-10" db="EMBL/GenBank/DDBJ databases">
        <authorList>
            <person name="Gilroy R."/>
        </authorList>
    </citation>
    <scope>NUCLEOTIDE SEQUENCE</scope>
    <source>
        <strain evidence="3">ChiSjej1B19-3389</strain>
    </source>
</reference>
<reference evidence="3" key="2">
    <citation type="journal article" date="2021" name="PeerJ">
        <title>Extensive microbial diversity within the chicken gut microbiome revealed by metagenomics and culture.</title>
        <authorList>
            <person name="Gilroy R."/>
            <person name="Ravi A."/>
            <person name="Getino M."/>
            <person name="Pursley I."/>
            <person name="Horton D.L."/>
            <person name="Alikhan N.F."/>
            <person name="Baker D."/>
            <person name="Gharbi K."/>
            <person name="Hall N."/>
            <person name="Watson M."/>
            <person name="Adriaenssens E.M."/>
            <person name="Foster-Nyarko E."/>
            <person name="Jarju S."/>
            <person name="Secka A."/>
            <person name="Antonio M."/>
            <person name="Oren A."/>
            <person name="Chaudhuri R.R."/>
            <person name="La Ragione R."/>
            <person name="Hildebrand F."/>
            <person name="Pallen M.J."/>
        </authorList>
    </citation>
    <scope>NUCLEOTIDE SEQUENCE</scope>
    <source>
        <strain evidence="3">ChiSjej1B19-3389</strain>
    </source>
</reference>
<evidence type="ECO:0000256" key="1">
    <source>
        <dbReference type="ARBA" id="ARBA00023239"/>
    </source>
</evidence>
<proteinExistence type="predicted"/>
<dbReference type="GO" id="GO:0016831">
    <property type="term" value="F:carboxy-lyase activity"/>
    <property type="evidence" value="ECO:0007669"/>
    <property type="project" value="InterPro"/>
</dbReference>
<dbReference type="InterPro" id="IPR032465">
    <property type="entry name" value="ACMSD"/>
</dbReference>
<organism evidence="3 4">
    <name type="scientific">Candidatus Scatavimonas merdigallinarum</name>
    <dbReference type="NCBI Taxonomy" id="2840914"/>
    <lineage>
        <taxon>Bacteria</taxon>
        <taxon>Bacillati</taxon>
        <taxon>Bacillota</taxon>
        <taxon>Clostridia</taxon>
        <taxon>Eubacteriales</taxon>
        <taxon>Oscillospiraceae</taxon>
        <taxon>Oscillospiraceae incertae sedis</taxon>
        <taxon>Candidatus Scatavimonas</taxon>
    </lineage>
</organism>
<dbReference type="GO" id="GO:0005737">
    <property type="term" value="C:cytoplasm"/>
    <property type="evidence" value="ECO:0007669"/>
    <property type="project" value="TreeGrafter"/>
</dbReference>
<evidence type="ECO:0000313" key="4">
    <source>
        <dbReference type="Proteomes" id="UP000886787"/>
    </source>
</evidence>
<dbReference type="GO" id="GO:0016787">
    <property type="term" value="F:hydrolase activity"/>
    <property type="evidence" value="ECO:0007669"/>
    <property type="project" value="InterPro"/>
</dbReference>
<dbReference type="SUPFAM" id="SSF51556">
    <property type="entry name" value="Metallo-dependent hydrolases"/>
    <property type="match status" value="1"/>
</dbReference>
<dbReference type="Gene3D" id="3.20.20.140">
    <property type="entry name" value="Metal-dependent hydrolases"/>
    <property type="match status" value="1"/>
</dbReference>
<comment type="caution">
    <text evidence="3">The sequence shown here is derived from an EMBL/GenBank/DDBJ whole genome shotgun (WGS) entry which is preliminary data.</text>
</comment>
<accession>A0A9D0ZIB7</accession>
<dbReference type="PANTHER" id="PTHR21240:SF28">
    <property type="entry name" value="ISO-OROTATE DECARBOXYLASE (EUROFUNG)"/>
    <property type="match status" value="1"/>
</dbReference>
<sequence length="261" mass="29883">MEIIDFHAHIYPEKIAKKAVQGVGSFYGIPMDGDGTVHALLREGKKAGVRRFLVQSVATVPQQVHSINDFIAEQCKAHEELIGFGTLHPGMEDPFAEIERMKKLGLRGVKLHPDTQQFHLDDARMFPVYDVLQGDLPVLFHCGDYRYSYSHPNRFARVLDNFPRLTAIGAHFGGWSLWDLALEYLQDKRCYVDTSSSTMYLGKRRSLELIRLYGADRVLYGTDFPMWNAEEELQRINSLGLSQEERKLILGENARRILRES</sequence>
<dbReference type="GO" id="GO:0019748">
    <property type="term" value="P:secondary metabolic process"/>
    <property type="evidence" value="ECO:0007669"/>
    <property type="project" value="TreeGrafter"/>
</dbReference>
<dbReference type="PANTHER" id="PTHR21240">
    <property type="entry name" value="2-AMINO-3-CARBOXYLMUCONATE-6-SEMIALDEHYDE DECARBOXYLASE"/>
    <property type="match status" value="1"/>
</dbReference>
<dbReference type="Proteomes" id="UP000886787">
    <property type="component" value="Unassembled WGS sequence"/>
</dbReference>
<dbReference type="EMBL" id="DVFW01000026">
    <property type="protein sequence ID" value="HIQ80741.1"/>
    <property type="molecule type" value="Genomic_DNA"/>
</dbReference>
<evidence type="ECO:0000313" key="3">
    <source>
        <dbReference type="EMBL" id="HIQ80741.1"/>
    </source>
</evidence>
<protein>
    <submittedName>
        <fullName evidence="3">Amidohydrolase family protein</fullName>
    </submittedName>
</protein>
<dbReference type="AlphaFoldDB" id="A0A9D0ZIB7"/>
<keyword evidence="1" id="KW-0456">Lyase</keyword>